<gene>
    <name evidence="2" type="ORF">VFH_II238480</name>
</gene>
<dbReference type="EMBL" id="OX451737">
    <property type="protein sequence ID" value="CAI8600737.1"/>
    <property type="molecule type" value="Genomic_DNA"/>
</dbReference>
<dbReference type="AlphaFoldDB" id="A0AAV0ZXT9"/>
<evidence type="ECO:0000313" key="2">
    <source>
        <dbReference type="EMBL" id="CAI8600737.1"/>
    </source>
</evidence>
<evidence type="ECO:0000313" key="3">
    <source>
        <dbReference type="Proteomes" id="UP001157006"/>
    </source>
</evidence>
<keyword evidence="3" id="KW-1185">Reference proteome</keyword>
<feature type="compositionally biased region" description="Basic and acidic residues" evidence="1">
    <location>
        <begin position="194"/>
        <end position="220"/>
    </location>
</feature>
<dbReference type="Gene3D" id="2.40.50.140">
    <property type="entry name" value="Nucleic acid-binding proteins"/>
    <property type="match status" value="1"/>
</dbReference>
<protein>
    <submittedName>
        <fullName evidence="2">Uncharacterized protein</fullName>
    </submittedName>
</protein>
<evidence type="ECO:0000256" key="1">
    <source>
        <dbReference type="SAM" id="MobiDB-lite"/>
    </source>
</evidence>
<reference evidence="2 3" key="1">
    <citation type="submission" date="2023-01" db="EMBL/GenBank/DDBJ databases">
        <authorList>
            <person name="Kreplak J."/>
        </authorList>
    </citation>
    <scope>NUCLEOTIDE SEQUENCE [LARGE SCALE GENOMIC DNA]</scope>
</reference>
<proteinExistence type="predicted"/>
<name>A0AAV0ZXT9_VICFA</name>
<dbReference type="InterPro" id="IPR012340">
    <property type="entry name" value="NA-bd_OB-fold"/>
</dbReference>
<feature type="region of interest" description="Disordered" evidence="1">
    <location>
        <begin position="178"/>
        <end position="236"/>
    </location>
</feature>
<organism evidence="2 3">
    <name type="scientific">Vicia faba</name>
    <name type="common">Broad bean</name>
    <name type="synonym">Faba vulgaris</name>
    <dbReference type="NCBI Taxonomy" id="3906"/>
    <lineage>
        <taxon>Eukaryota</taxon>
        <taxon>Viridiplantae</taxon>
        <taxon>Streptophyta</taxon>
        <taxon>Embryophyta</taxon>
        <taxon>Tracheophyta</taxon>
        <taxon>Spermatophyta</taxon>
        <taxon>Magnoliopsida</taxon>
        <taxon>eudicotyledons</taxon>
        <taxon>Gunneridae</taxon>
        <taxon>Pentapetalae</taxon>
        <taxon>rosids</taxon>
        <taxon>fabids</taxon>
        <taxon>Fabales</taxon>
        <taxon>Fabaceae</taxon>
        <taxon>Papilionoideae</taxon>
        <taxon>50 kb inversion clade</taxon>
        <taxon>NPAAA clade</taxon>
        <taxon>Hologalegina</taxon>
        <taxon>IRL clade</taxon>
        <taxon>Fabeae</taxon>
        <taxon>Vicia</taxon>
    </lineage>
</organism>
<accession>A0AAV0ZXT9</accession>
<sequence>MPFVVDVSGIQLMLSWEPKFNLYWFGITLIYDIEQSNELVIDFIMQQPKLFDGYKFYFIGGFIPSYKGYLQDLCHVICIHKYKIEIQVFHGGSSCNFVFWNRECELLLGLSTAQLRLTMIKLLNLEMAFKVKWQSRWNNCSIVSILRDEPFIRQLKAPWDIDEDKEVVVGPSLTSDPLQVKESVDDGKTGVPKDCVKETDLEITSKHNPDPMTPIDKRDFPGGSSKSTTSDEFYDGHLSSNKLRKIIKLEKND</sequence>
<dbReference type="Proteomes" id="UP001157006">
    <property type="component" value="Chromosome 2"/>
</dbReference>